<accession>A0ABP0ZGJ2</accession>
<evidence type="ECO:0008006" key="3">
    <source>
        <dbReference type="Google" id="ProtNLM"/>
    </source>
</evidence>
<evidence type="ECO:0000313" key="1">
    <source>
        <dbReference type="EMBL" id="CAK9437062.1"/>
    </source>
</evidence>
<name>A0ABP0ZGJ2_9ASCO</name>
<dbReference type="RefSeq" id="XP_066828447.1">
    <property type="nucleotide sequence ID" value="XM_066971405.1"/>
</dbReference>
<dbReference type="Pfam" id="PF08538">
    <property type="entry name" value="DUF1749"/>
    <property type="match status" value="1"/>
</dbReference>
<dbReference type="PANTHER" id="PTHR31591">
    <property type="entry name" value="UPF0613 PROTEIN PB24D3.06C"/>
    <property type="match status" value="1"/>
</dbReference>
<evidence type="ECO:0000313" key="2">
    <source>
        <dbReference type="Proteomes" id="UP001497383"/>
    </source>
</evidence>
<dbReference type="EMBL" id="OZ022406">
    <property type="protein sequence ID" value="CAK9437062.1"/>
    <property type="molecule type" value="Genomic_DNA"/>
</dbReference>
<dbReference type="InterPro" id="IPR013744">
    <property type="entry name" value="SidJ"/>
</dbReference>
<dbReference type="PANTHER" id="PTHR31591:SF1">
    <property type="entry name" value="UPF0613 PROTEIN PB24D3.06C"/>
    <property type="match status" value="1"/>
</dbReference>
<keyword evidence="2" id="KW-1185">Reference proteome</keyword>
<dbReference type="SUPFAM" id="SSF53474">
    <property type="entry name" value="alpha/beta-Hydrolases"/>
    <property type="match status" value="1"/>
</dbReference>
<dbReference type="Proteomes" id="UP001497383">
    <property type="component" value="Chromosome 2"/>
</dbReference>
<protein>
    <recommendedName>
        <fullName evidence="3">DUF1749-domain-containing protein</fullName>
    </recommendedName>
</protein>
<reference evidence="1 2" key="1">
    <citation type="submission" date="2024-03" db="EMBL/GenBank/DDBJ databases">
        <authorList>
            <person name="Brejova B."/>
        </authorList>
    </citation>
    <scope>NUCLEOTIDE SEQUENCE [LARGE SCALE GENOMIC DNA]</scope>
    <source>
        <strain evidence="1 2">CBS 14171</strain>
    </source>
</reference>
<dbReference type="Gene3D" id="3.40.50.1820">
    <property type="entry name" value="alpha/beta hydrolase"/>
    <property type="match status" value="1"/>
</dbReference>
<organism evidence="1 2">
    <name type="scientific">Lodderomyces beijingensis</name>
    <dbReference type="NCBI Taxonomy" id="1775926"/>
    <lineage>
        <taxon>Eukaryota</taxon>
        <taxon>Fungi</taxon>
        <taxon>Dikarya</taxon>
        <taxon>Ascomycota</taxon>
        <taxon>Saccharomycotina</taxon>
        <taxon>Pichiomycetes</taxon>
        <taxon>Debaryomycetaceae</taxon>
        <taxon>Candida/Lodderomyces clade</taxon>
        <taxon>Lodderomyces</taxon>
    </lineage>
</organism>
<sequence length="319" mass="34918">MSLSKVPPQKGVLHTYGFNLTAFEFTGYSGEIETEAAANILLFIGGLGNGLLNVPYLPALAEAASTRFHANGGGKWSLVQVLLGSAYSGWGTASLERDSSQLAKAIEYFRSYAGGRRKKIVVMGHSTGCQNSLHYLSTVVARLESSSKAQIEGAILQAPVSDQEALRASYTGGGDFEQLTQEVYDEYIATGRDRELLPEKYRKIAFNVPITAYRFYSLAAKRGDDDFFSSYLTQEDLKETFGKVSKPLLLLYSGSDQFVPAHVDKQQVFENFEKATPASYWSKYSRIIPGGTHDLGEGSEKDVILLLTEAVANFINAEV</sequence>
<dbReference type="GeneID" id="92206705"/>
<gene>
    <name evidence="1" type="ORF">LODBEIA_P15090</name>
</gene>
<dbReference type="InterPro" id="IPR029058">
    <property type="entry name" value="AB_hydrolase_fold"/>
</dbReference>
<proteinExistence type="predicted"/>